<dbReference type="Proteomes" id="UP000054144">
    <property type="component" value="Unassembled WGS sequence"/>
</dbReference>
<gene>
    <name evidence="3" type="ORF">FISHEDRAFT_50667</name>
</gene>
<dbReference type="Gene3D" id="2.60.120.1160">
    <property type="match status" value="1"/>
</dbReference>
<dbReference type="EMBL" id="KN882065">
    <property type="protein sequence ID" value="KIY44761.1"/>
    <property type="molecule type" value="Genomic_DNA"/>
</dbReference>
<keyword evidence="4" id="KW-1185">Reference proteome</keyword>
<evidence type="ECO:0000259" key="2">
    <source>
        <dbReference type="Pfam" id="PF18271"/>
    </source>
</evidence>
<dbReference type="OrthoDB" id="120072at2759"/>
<accession>A0A0D7A4D1</accession>
<evidence type="ECO:0000313" key="4">
    <source>
        <dbReference type="Proteomes" id="UP000054144"/>
    </source>
</evidence>
<protein>
    <recommendedName>
        <fullName evidence="2">Glycoside hydrolase 131 catalytic N-terminal domain-containing protein</fullName>
    </recommendedName>
</protein>
<evidence type="ECO:0000313" key="3">
    <source>
        <dbReference type="EMBL" id="KIY44761.1"/>
    </source>
</evidence>
<reference evidence="3 4" key="1">
    <citation type="journal article" date="2015" name="Fungal Genet. Biol.">
        <title>Evolution of novel wood decay mechanisms in Agaricales revealed by the genome sequences of Fistulina hepatica and Cylindrobasidium torrendii.</title>
        <authorList>
            <person name="Floudas D."/>
            <person name="Held B.W."/>
            <person name="Riley R."/>
            <person name="Nagy L.G."/>
            <person name="Koehler G."/>
            <person name="Ransdell A.S."/>
            <person name="Younus H."/>
            <person name="Chow J."/>
            <person name="Chiniquy J."/>
            <person name="Lipzen A."/>
            <person name="Tritt A."/>
            <person name="Sun H."/>
            <person name="Haridas S."/>
            <person name="LaButti K."/>
            <person name="Ohm R.A."/>
            <person name="Kues U."/>
            <person name="Blanchette R.A."/>
            <person name="Grigoriev I.V."/>
            <person name="Minto R.E."/>
            <person name="Hibbett D.S."/>
        </authorList>
    </citation>
    <scope>NUCLEOTIDE SEQUENCE [LARGE SCALE GENOMIC DNA]</scope>
    <source>
        <strain evidence="3 4">ATCC 64428</strain>
    </source>
</reference>
<dbReference type="InterPro" id="IPR041524">
    <property type="entry name" value="GH131_N"/>
</dbReference>
<sequence>MIGAIVVSILSTVLVARAGTTVWSGNFDYYSNVSDFDEWSWSDEVGEYQWYIHGDGNTTEYLALSADYKNPADTSETHGIRMTVDSTSSWEGQTMGRTELIPQTSEDLGTGTMYYHFSIMMNDTNPPDVSPFYRRSKICFFESHFTELQLGIDDTTQLYWMANSEAQWNVTWEAGTWYNFAYEINFDSDTVGLWQSTGSDDLTQVVSPVSATTSTNSEDWHLGVLRLTIGTSAEDFYFSGVYVESDDLTTSIGSGSSSSGAASSVAATTTAAASVVVSSVVASSAAASTSPATSAVPSSAASLIASAAPSASASAVCVRVG</sequence>
<evidence type="ECO:0000256" key="1">
    <source>
        <dbReference type="SAM" id="SignalP"/>
    </source>
</evidence>
<organism evidence="3 4">
    <name type="scientific">Fistulina hepatica ATCC 64428</name>
    <dbReference type="NCBI Taxonomy" id="1128425"/>
    <lineage>
        <taxon>Eukaryota</taxon>
        <taxon>Fungi</taxon>
        <taxon>Dikarya</taxon>
        <taxon>Basidiomycota</taxon>
        <taxon>Agaricomycotina</taxon>
        <taxon>Agaricomycetes</taxon>
        <taxon>Agaricomycetidae</taxon>
        <taxon>Agaricales</taxon>
        <taxon>Fistulinaceae</taxon>
        <taxon>Fistulina</taxon>
    </lineage>
</organism>
<feature type="signal peptide" evidence="1">
    <location>
        <begin position="1"/>
        <end position="18"/>
    </location>
</feature>
<feature type="domain" description="Glycoside hydrolase 131 catalytic N-terminal" evidence="2">
    <location>
        <begin position="22"/>
        <end position="248"/>
    </location>
</feature>
<proteinExistence type="predicted"/>
<dbReference type="PANTHER" id="PTHR34612:SF6">
    <property type="entry name" value="GLYCOSIDE HYDROLASE 131 CATALYTIC N-TERMINAL DOMAIN-CONTAINING PROTEIN"/>
    <property type="match status" value="1"/>
</dbReference>
<dbReference type="AlphaFoldDB" id="A0A0D7A4D1"/>
<name>A0A0D7A4D1_9AGAR</name>
<keyword evidence="1" id="KW-0732">Signal</keyword>
<dbReference type="Pfam" id="PF18271">
    <property type="entry name" value="GH131_N"/>
    <property type="match status" value="1"/>
</dbReference>
<feature type="chain" id="PRO_5002315948" description="Glycoside hydrolase 131 catalytic N-terminal domain-containing protein" evidence="1">
    <location>
        <begin position="19"/>
        <end position="321"/>
    </location>
</feature>
<dbReference type="PANTHER" id="PTHR34612">
    <property type="entry name" value="GH131_N DOMAIN-CONTAINING PROTEIN"/>
    <property type="match status" value="1"/>
</dbReference>